<organism evidence="2 3">
    <name type="scientific">Vermiconidia calcicola</name>
    <dbReference type="NCBI Taxonomy" id="1690605"/>
    <lineage>
        <taxon>Eukaryota</taxon>
        <taxon>Fungi</taxon>
        <taxon>Dikarya</taxon>
        <taxon>Ascomycota</taxon>
        <taxon>Pezizomycotina</taxon>
        <taxon>Dothideomycetes</taxon>
        <taxon>Dothideomycetidae</taxon>
        <taxon>Mycosphaerellales</taxon>
        <taxon>Extremaceae</taxon>
        <taxon>Vermiconidia</taxon>
    </lineage>
</organism>
<name>A0AAV9Q7J0_9PEZI</name>
<feature type="compositionally biased region" description="Polar residues" evidence="1">
    <location>
        <begin position="19"/>
        <end position="29"/>
    </location>
</feature>
<feature type="region of interest" description="Disordered" evidence="1">
    <location>
        <begin position="1"/>
        <end position="38"/>
    </location>
</feature>
<dbReference type="Proteomes" id="UP001345827">
    <property type="component" value="Unassembled WGS sequence"/>
</dbReference>
<feature type="compositionally biased region" description="Polar residues" evidence="1">
    <location>
        <begin position="290"/>
        <end position="325"/>
    </location>
</feature>
<dbReference type="AlphaFoldDB" id="A0AAV9Q7J0"/>
<dbReference type="EMBL" id="JAXLQG010000011">
    <property type="protein sequence ID" value="KAK5534474.1"/>
    <property type="molecule type" value="Genomic_DNA"/>
</dbReference>
<comment type="caution">
    <text evidence="2">The sequence shown here is derived from an EMBL/GenBank/DDBJ whole genome shotgun (WGS) entry which is preliminary data.</text>
</comment>
<gene>
    <name evidence="2" type="ORF">LTR25_006506</name>
</gene>
<reference evidence="2 3" key="1">
    <citation type="submission" date="2023-06" db="EMBL/GenBank/DDBJ databases">
        <title>Black Yeasts Isolated from many extreme environments.</title>
        <authorList>
            <person name="Coleine C."/>
            <person name="Stajich J.E."/>
            <person name="Selbmann L."/>
        </authorList>
    </citation>
    <scope>NUCLEOTIDE SEQUENCE [LARGE SCALE GENOMIC DNA]</scope>
    <source>
        <strain evidence="2 3">CCFEE 5887</strain>
    </source>
</reference>
<feature type="region of interest" description="Disordered" evidence="1">
    <location>
        <begin position="216"/>
        <end position="236"/>
    </location>
</feature>
<protein>
    <submittedName>
        <fullName evidence="2">Uncharacterized protein</fullName>
    </submittedName>
</protein>
<accession>A0AAV9Q7J0</accession>
<evidence type="ECO:0000313" key="3">
    <source>
        <dbReference type="Proteomes" id="UP001345827"/>
    </source>
</evidence>
<keyword evidence="3" id="KW-1185">Reference proteome</keyword>
<evidence type="ECO:0000313" key="2">
    <source>
        <dbReference type="EMBL" id="KAK5534474.1"/>
    </source>
</evidence>
<feature type="region of interest" description="Disordered" evidence="1">
    <location>
        <begin position="285"/>
        <end position="325"/>
    </location>
</feature>
<sequence>MTGQVSPELRRPSLRIRRSTTSGASSVPSTPLDEIPKPLWPRTVIRTSSTPEASNPELSIDEITSTKLSLDDEAFLTSLPYEEHYKHGKTWNFGVKKGIADIWEDNSGRLKKMTKTLRQLPNGFFTRKDRASTSAAQSVCLTRPFTSEPTLPQQELMTESCVPQSMDPTGDQEHEELNSEPLLMDYDCQPKETVSCSEEMSKISSAIRKDLMNSRNPHVVTSEKSKRAPPHFKSAPRYYTYAPSSSTIHTAEDRLLHGPRSFKIPDRQLPARSSSVGSVEELRSHAFGAQRSSRPSISNVSVGHNSAPSISRSIQQGSRAGTISESGYSVSGTTVVPKPVVFMDASSACADITWNNGYPNARPSTSSTARPASKGAVCLHTQDDSETLPTVSPEIEIGRGDFPDWKKIPLFVPRSVERKDWQQPARRNCPSTILVPPHSAIDGTHGNGVHSKVNVSSPAISDMSFASLQGQTSTQSHLDREAMILDWESEVEEQSSPSGRERLSKVLCNAWAEGTTRLRQKGAKRVVV</sequence>
<proteinExistence type="predicted"/>
<evidence type="ECO:0000256" key="1">
    <source>
        <dbReference type="SAM" id="MobiDB-lite"/>
    </source>
</evidence>